<dbReference type="RefSeq" id="WP_143011209.1">
    <property type="nucleotide sequence ID" value="NZ_FNGS01000012.1"/>
</dbReference>
<dbReference type="Pfam" id="PF00149">
    <property type="entry name" value="Metallophos"/>
    <property type="match status" value="1"/>
</dbReference>
<dbReference type="OrthoDB" id="9816081at2"/>
<dbReference type="InterPro" id="IPR029052">
    <property type="entry name" value="Metallo-depent_PP-like"/>
</dbReference>
<organism evidence="2 3">
    <name type="scientific">Siphonobacter aquaeclarae</name>
    <dbReference type="NCBI Taxonomy" id="563176"/>
    <lineage>
        <taxon>Bacteria</taxon>
        <taxon>Pseudomonadati</taxon>
        <taxon>Bacteroidota</taxon>
        <taxon>Cytophagia</taxon>
        <taxon>Cytophagales</taxon>
        <taxon>Cytophagaceae</taxon>
        <taxon>Siphonobacter</taxon>
    </lineage>
</organism>
<dbReference type="AlphaFoldDB" id="A0A1G9Y429"/>
<name>A0A1G9Y429_9BACT</name>
<evidence type="ECO:0000313" key="2">
    <source>
        <dbReference type="EMBL" id="SDN03777.1"/>
    </source>
</evidence>
<sequence length="271" mass="30322">MKVLSRREALNILGGLAIASACKPSGGGDPTPKPDTSFRFLVASDGHLGEVNTPSDQYFTDLISAVKEKHAESPLRFVVVNGDLVHGDNTDQLPKAKAYLDTLPVPYYVTRGNHDRVTNDVWKKLWGYDTNHVVARDEATLILLDTSDQWGNYLCGDTAWLKQQVLAARPGVPLFLFMHIPYLRDLTGTTPCQDIQQVIADFPTIRAVFHGHDHTLDLGVLSGKTALLFDAHFGSSWGTPYRGFRVVEYDTDAYTYQYDFVNKKKVNEMRF</sequence>
<dbReference type="PROSITE" id="PS51257">
    <property type="entry name" value="PROKAR_LIPOPROTEIN"/>
    <property type="match status" value="1"/>
</dbReference>
<evidence type="ECO:0000259" key="1">
    <source>
        <dbReference type="Pfam" id="PF00149"/>
    </source>
</evidence>
<reference evidence="2 3" key="1">
    <citation type="submission" date="2016-10" db="EMBL/GenBank/DDBJ databases">
        <authorList>
            <person name="de Groot N.N."/>
        </authorList>
    </citation>
    <scope>NUCLEOTIDE SEQUENCE [LARGE SCALE GENOMIC DNA]</scope>
    <source>
        <strain evidence="2 3">DSM 21668</strain>
    </source>
</reference>
<keyword evidence="3" id="KW-1185">Reference proteome</keyword>
<dbReference type="PANTHER" id="PTHR43143">
    <property type="entry name" value="METALLOPHOSPHOESTERASE, CALCINEURIN SUPERFAMILY"/>
    <property type="match status" value="1"/>
</dbReference>
<evidence type="ECO:0000313" key="3">
    <source>
        <dbReference type="Proteomes" id="UP000198901"/>
    </source>
</evidence>
<dbReference type="InterPro" id="IPR051918">
    <property type="entry name" value="STPP_CPPED1"/>
</dbReference>
<accession>A0A1G9Y429</accession>
<dbReference type="PANTHER" id="PTHR43143:SF1">
    <property type="entry name" value="SERINE_THREONINE-PROTEIN PHOSPHATASE CPPED1"/>
    <property type="match status" value="1"/>
</dbReference>
<dbReference type="Proteomes" id="UP000198901">
    <property type="component" value="Unassembled WGS sequence"/>
</dbReference>
<dbReference type="Gene3D" id="3.60.21.10">
    <property type="match status" value="1"/>
</dbReference>
<gene>
    <name evidence="2" type="ORF">SAMN04488090_4808</name>
</gene>
<dbReference type="EMBL" id="FNGS01000012">
    <property type="protein sequence ID" value="SDN03777.1"/>
    <property type="molecule type" value="Genomic_DNA"/>
</dbReference>
<dbReference type="SUPFAM" id="SSF56300">
    <property type="entry name" value="Metallo-dependent phosphatases"/>
    <property type="match status" value="1"/>
</dbReference>
<dbReference type="STRING" id="563176.SAMN04488090_4808"/>
<proteinExistence type="predicted"/>
<feature type="domain" description="Calcineurin-like phosphoesterase" evidence="1">
    <location>
        <begin position="38"/>
        <end position="215"/>
    </location>
</feature>
<protein>
    <submittedName>
        <fullName evidence="2">3',5'-cyclic AMP phosphodiesterase CpdA</fullName>
    </submittedName>
</protein>
<dbReference type="InterPro" id="IPR004843">
    <property type="entry name" value="Calcineurin-like_PHP"/>
</dbReference>
<dbReference type="GO" id="GO:0016787">
    <property type="term" value="F:hydrolase activity"/>
    <property type="evidence" value="ECO:0007669"/>
    <property type="project" value="InterPro"/>
</dbReference>